<name>A0A061RZN5_9CHLO</name>
<gene>
    <name evidence="2" type="ORF">TSPGSL018_21417</name>
</gene>
<organism evidence="2">
    <name type="scientific">Tetraselmis sp. GSL018</name>
    <dbReference type="NCBI Taxonomy" id="582737"/>
    <lineage>
        <taxon>Eukaryota</taxon>
        <taxon>Viridiplantae</taxon>
        <taxon>Chlorophyta</taxon>
        <taxon>core chlorophytes</taxon>
        <taxon>Chlorodendrophyceae</taxon>
        <taxon>Chlorodendrales</taxon>
        <taxon>Chlorodendraceae</taxon>
        <taxon>Tetraselmis</taxon>
    </lineage>
</organism>
<feature type="non-terminal residue" evidence="2">
    <location>
        <position position="1"/>
    </location>
</feature>
<feature type="region of interest" description="Disordered" evidence="1">
    <location>
        <begin position="51"/>
        <end position="70"/>
    </location>
</feature>
<dbReference type="AlphaFoldDB" id="A0A061RZN5"/>
<sequence>CRRRGAPAGAPNRALPGLVPRVPLTPHLFPTPLVPQCGICVEARWLRPPSQQQGFSIGGGGANPEGIEGS</sequence>
<dbReference type="EMBL" id="GBEZ01009580">
    <property type="protein sequence ID" value="JAC76016.1"/>
    <property type="molecule type" value="Transcribed_RNA"/>
</dbReference>
<evidence type="ECO:0000256" key="1">
    <source>
        <dbReference type="SAM" id="MobiDB-lite"/>
    </source>
</evidence>
<accession>A0A061RZN5</accession>
<feature type="non-terminal residue" evidence="2">
    <location>
        <position position="70"/>
    </location>
</feature>
<feature type="compositionally biased region" description="Gly residues" evidence="1">
    <location>
        <begin position="56"/>
        <end position="70"/>
    </location>
</feature>
<evidence type="ECO:0000313" key="2">
    <source>
        <dbReference type="EMBL" id="JAC76016.1"/>
    </source>
</evidence>
<reference evidence="2" key="1">
    <citation type="submission" date="2014-05" db="EMBL/GenBank/DDBJ databases">
        <title>The transcriptome of the halophilic microalga Tetraselmis sp. GSL018 isolated from the Great Salt Lake, Utah.</title>
        <authorList>
            <person name="Jinkerson R.E."/>
            <person name="D'Adamo S."/>
            <person name="Posewitz M.C."/>
        </authorList>
    </citation>
    <scope>NUCLEOTIDE SEQUENCE</scope>
    <source>
        <strain evidence="2">GSL018</strain>
    </source>
</reference>
<proteinExistence type="predicted"/>
<protein>
    <submittedName>
        <fullName evidence="2">Uncharacterized protein</fullName>
    </submittedName>
</protein>